<dbReference type="Proteomes" id="UP000324222">
    <property type="component" value="Unassembled WGS sequence"/>
</dbReference>
<comment type="caution">
    <text evidence="1">The sequence shown here is derived from an EMBL/GenBank/DDBJ whole genome shotgun (WGS) entry which is preliminary data.</text>
</comment>
<protein>
    <submittedName>
        <fullName evidence="1">Uncharacterized protein</fullName>
    </submittedName>
</protein>
<sequence length="150" mass="16356">MHDGRVVVCVAKVPTKPGPATVPNERISFTLTVLIPPSVFPSPLNIPPPRPEIRERDGMACADVDMPRQFAADVEQSWGFKRRGSGFVVIVALLAHLAMLTHSVPPHSLGPLHAHLAPRPPVPILNSRLLEAKSCPLTLTQEVNFQEPDM</sequence>
<gene>
    <name evidence="1" type="ORF">E2C01_028956</name>
</gene>
<organism evidence="1 2">
    <name type="scientific">Portunus trituberculatus</name>
    <name type="common">Swimming crab</name>
    <name type="synonym">Neptunus trituberculatus</name>
    <dbReference type="NCBI Taxonomy" id="210409"/>
    <lineage>
        <taxon>Eukaryota</taxon>
        <taxon>Metazoa</taxon>
        <taxon>Ecdysozoa</taxon>
        <taxon>Arthropoda</taxon>
        <taxon>Crustacea</taxon>
        <taxon>Multicrustacea</taxon>
        <taxon>Malacostraca</taxon>
        <taxon>Eumalacostraca</taxon>
        <taxon>Eucarida</taxon>
        <taxon>Decapoda</taxon>
        <taxon>Pleocyemata</taxon>
        <taxon>Brachyura</taxon>
        <taxon>Eubrachyura</taxon>
        <taxon>Portunoidea</taxon>
        <taxon>Portunidae</taxon>
        <taxon>Portuninae</taxon>
        <taxon>Portunus</taxon>
    </lineage>
</organism>
<name>A0A5B7EM25_PORTR</name>
<evidence type="ECO:0000313" key="2">
    <source>
        <dbReference type="Proteomes" id="UP000324222"/>
    </source>
</evidence>
<dbReference type="AlphaFoldDB" id="A0A5B7EM25"/>
<dbReference type="EMBL" id="VSRR010003298">
    <property type="protein sequence ID" value="MPC35531.1"/>
    <property type="molecule type" value="Genomic_DNA"/>
</dbReference>
<keyword evidence="2" id="KW-1185">Reference proteome</keyword>
<proteinExistence type="predicted"/>
<accession>A0A5B7EM25</accession>
<reference evidence="1 2" key="1">
    <citation type="submission" date="2019-05" db="EMBL/GenBank/DDBJ databases">
        <title>Another draft genome of Portunus trituberculatus and its Hox gene families provides insights of decapod evolution.</title>
        <authorList>
            <person name="Jeong J.-H."/>
            <person name="Song I."/>
            <person name="Kim S."/>
            <person name="Choi T."/>
            <person name="Kim D."/>
            <person name="Ryu S."/>
            <person name="Kim W."/>
        </authorList>
    </citation>
    <scope>NUCLEOTIDE SEQUENCE [LARGE SCALE GENOMIC DNA]</scope>
    <source>
        <tissue evidence="1">Muscle</tissue>
    </source>
</reference>
<evidence type="ECO:0000313" key="1">
    <source>
        <dbReference type="EMBL" id="MPC35531.1"/>
    </source>
</evidence>